<dbReference type="InterPro" id="IPR015915">
    <property type="entry name" value="Kelch-typ_b-propeller"/>
</dbReference>
<keyword evidence="4" id="KW-1185">Reference proteome</keyword>
<name>A0A9D4N053_DREPO</name>
<dbReference type="Proteomes" id="UP000828390">
    <property type="component" value="Unassembled WGS sequence"/>
</dbReference>
<gene>
    <name evidence="3" type="ORF">DPMN_008855</name>
</gene>
<dbReference type="AlphaFoldDB" id="A0A9D4N053"/>
<reference evidence="3" key="2">
    <citation type="submission" date="2020-11" db="EMBL/GenBank/DDBJ databases">
        <authorList>
            <person name="McCartney M.A."/>
            <person name="Auch B."/>
            <person name="Kono T."/>
            <person name="Mallez S."/>
            <person name="Becker A."/>
            <person name="Gohl D.M."/>
            <person name="Silverstein K.A.T."/>
            <person name="Koren S."/>
            <person name="Bechman K.B."/>
            <person name="Herman A."/>
            <person name="Abrahante J.E."/>
            <person name="Garbe J."/>
        </authorList>
    </citation>
    <scope>NUCLEOTIDE SEQUENCE</scope>
    <source>
        <strain evidence="3">Duluth1</strain>
        <tissue evidence="3">Whole animal</tissue>
    </source>
</reference>
<keyword evidence="1" id="KW-0880">Kelch repeat</keyword>
<dbReference type="Gene3D" id="2.120.10.80">
    <property type="entry name" value="Kelch-type beta propeller"/>
    <property type="match status" value="1"/>
</dbReference>
<protein>
    <submittedName>
        <fullName evidence="3">Uncharacterized protein</fullName>
    </submittedName>
</protein>
<evidence type="ECO:0000313" key="4">
    <source>
        <dbReference type="Proteomes" id="UP000828390"/>
    </source>
</evidence>
<evidence type="ECO:0000256" key="2">
    <source>
        <dbReference type="ARBA" id="ARBA00022737"/>
    </source>
</evidence>
<dbReference type="SUPFAM" id="SSF117281">
    <property type="entry name" value="Kelch motif"/>
    <property type="match status" value="1"/>
</dbReference>
<accession>A0A9D4N053</accession>
<dbReference type="EMBL" id="JAIWYP010000001">
    <property type="protein sequence ID" value="KAH3884869.1"/>
    <property type="molecule type" value="Genomic_DNA"/>
</dbReference>
<keyword evidence="2" id="KW-0677">Repeat</keyword>
<dbReference type="InterPro" id="IPR051568">
    <property type="entry name" value="LZTR1/Attractin"/>
</dbReference>
<evidence type="ECO:0000313" key="3">
    <source>
        <dbReference type="EMBL" id="KAH3884869.1"/>
    </source>
</evidence>
<dbReference type="PANTHER" id="PTHR46376">
    <property type="entry name" value="LEUCINE-ZIPPER-LIKE TRANSCRIPTIONAL REGULATOR 1"/>
    <property type="match status" value="1"/>
</dbReference>
<organism evidence="3 4">
    <name type="scientific">Dreissena polymorpha</name>
    <name type="common">Zebra mussel</name>
    <name type="synonym">Mytilus polymorpha</name>
    <dbReference type="NCBI Taxonomy" id="45954"/>
    <lineage>
        <taxon>Eukaryota</taxon>
        <taxon>Metazoa</taxon>
        <taxon>Spiralia</taxon>
        <taxon>Lophotrochozoa</taxon>
        <taxon>Mollusca</taxon>
        <taxon>Bivalvia</taxon>
        <taxon>Autobranchia</taxon>
        <taxon>Heteroconchia</taxon>
        <taxon>Euheterodonta</taxon>
        <taxon>Imparidentia</taxon>
        <taxon>Neoheterodontei</taxon>
        <taxon>Myida</taxon>
        <taxon>Dreissenoidea</taxon>
        <taxon>Dreissenidae</taxon>
        <taxon>Dreissena</taxon>
    </lineage>
</organism>
<comment type="caution">
    <text evidence="3">The sequence shown here is derived from an EMBL/GenBank/DDBJ whole genome shotgun (WGS) entry which is preliminary data.</text>
</comment>
<dbReference type="GO" id="GO:0005794">
    <property type="term" value="C:Golgi apparatus"/>
    <property type="evidence" value="ECO:0007669"/>
    <property type="project" value="TreeGrafter"/>
</dbReference>
<reference evidence="3" key="1">
    <citation type="journal article" date="2019" name="bioRxiv">
        <title>The Genome of the Zebra Mussel, Dreissena polymorpha: A Resource for Invasive Species Research.</title>
        <authorList>
            <person name="McCartney M.A."/>
            <person name="Auch B."/>
            <person name="Kono T."/>
            <person name="Mallez S."/>
            <person name="Zhang Y."/>
            <person name="Obille A."/>
            <person name="Becker A."/>
            <person name="Abrahante J.E."/>
            <person name="Garbe J."/>
            <person name="Badalamenti J.P."/>
            <person name="Herman A."/>
            <person name="Mangelson H."/>
            <person name="Liachko I."/>
            <person name="Sullivan S."/>
            <person name="Sone E.D."/>
            <person name="Koren S."/>
            <person name="Silverstein K.A.T."/>
            <person name="Beckman K.B."/>
            <person name="Gohl D.M."/>
        </authorList>
    </citation>
    <scope>NUCLEOTIDE SEQUENCE</scope>
    <source>
        <strain evidence="3">Duluth1</strain>
        <tissue evidence="3">Whole animal</tissue>
    </source>
</reference>
<proteinExistence type="predicted"/>
<dbReference type="PANTHER" id="PTHR46376:SF1">
    <property type="entry name" value="LEUCINE-ZIPPER-LIKE TRANSCRIPTIONAL REGULATOR 1"/>
    <property type="match status" value="1"/>
</dbReference>
<sequence>MFYWYQYGLSIAGGYTGDIHSNSNLTNKNDLYEYKFATGQGQRGSNRPWKQSSFLIHKLIGDNTTYLPQAPLAQREVHVSHCCCAFAENQWLGLPTEQLSTTTSCPYLRAMTAMLDSMTCSGDIRTWEETQSNCCRRRPRHKAIAVHSALDTKQLLNCCRQRPRRKAIATQSNCCRRRPRHKAIAVHSALDTKQLLNCCRQRPRRKAIATQSNCSHFTGRYGHTMVAFDRHLYVFGGATGQTLPNDLHW</sequence>
<evidence type="ECO:0000256" key="1">
    <source>
        <dbReference type="ARBA" id="ARBA00022441"/>
    </source>
</evidence>